<dbReference type="GO" id="GO:0016651">
    <property type="term" value="F:oxidoreductase activity, acting on NAD(P)H"/>
    <property type="evidence" value="ECO:0007669"/>
    <property type="project" value="UniProtKB-ARBA"/>
</dbReference>
<dbReference type="Pfam" id="PF12682">
    <property type="entry name" value="Flavodoxin_4"/>
    <property type="match status" value="1"/>
</dbReference>
<dbReference type="STRING" id="1335616.WDC_1241"/>
<dbReference type="InterPro" id="IPR029039">
    <property type="entry name" value="Flavoprotein-like_sf"/>
</dbReference>
<name>A0A0D1A5K9_9LACO</name>
<accession>A0A0D1A5K9</accession>
<reference evidence="3 4" key="1">
    <citation type="submission" date="2013-08" db="EMBL/GenBank/DDBJ databases">
        <title>Lactobacillus wasatchii sp. WDC04, a late gas producing bacteria isolated from aged chedder cheese.</title>
        <authorList>
            <person name="Oberg C.J."/>
            <person name="Culumber M."/>
            <person name="McMahon D.J."/>
            <person name="Broadbent J.R."/>
            <person name="Oberg T.S."/>
            <person name="Ortaki F."/>
        </authorList>
    </citation>
    <scope>NUCLEOTIDE SEQUENCE [LARGE SCALE GENOMIC DNA]</scope>
    <source>
        <strain evidence="3 4">WDC04</strain>
    </source>
</reference>
<feature type="region of interest" description="Disordered" evidence="1">
    <location>
        <begin position="1"/>
        <end position="20"/>
    </location>
</feature>
<evidence type="ECO:0000313" key="3">
    <source>
        <dbReference type="EMBL" id="KIS03165.1"/>
    </source>
</evidence>
<dbReference type="PANTHER" id="PTHR39201">
    <property type="entry name" value="EXPORTED PROTEIN-RELATED"/>
    <property type="match status" value="1"/>
</dbReference>
<dbReference type="Gene3D" id="3.40.50.360">
    <property type="match status" value="1"/>
</dbReference>
<dbReference type="PANTHER" id="PTHR39201:SF1">
    <property type="entry name" value="FLAVODOXIN-LIKE DOMAIN-CONTAINING PROTEIN"/>
    <property type="match status" value="1"/>
</dbReference>
<feature type="domain" description="Flavodoxin-like" evidence="2">
    <location>
        <begin position="25"/>
        <end position="154"/>
    </location>
</feature>
<dbReference type="GO" id="GO:0009055">
    <property type="term" value="F:electron transfer activity"/>
    <property type="evidence" value="ECO:0007669"/>
    <property type="project" value="InterPro"/>
</dbReference>
<dbReference type="Proteomes" id="UP000032279">
    <property type="component" value="Unassembled WGS sequence"/>
</dbReference>
<evidence type="ECO:0000259" key="2">
    <source>
        <dbReference type="Pfam" id="PF12682"/>
    </source>
</evidence>
<evidence type="ECO:0000313" key="4">
    <source>
        <dbReference type="Proteomes" id="UP000032279"/>
    </source>
</evidence>
<protein>
    <submittedName>
        <fullName evidence="3">Flavodoxin</fullName>
    </submittedName>
</protein>
<dbReference type="InterPro" id="IPR001226">
    <property type="entry name" value="Flavodoxin_CS"/>
</dbReference>
<dbReference type="PATRIC" id="fig|1335616.4.peg.1242"/>
<dbReference type="InterPro" id="IPR008254">
    <property type="entry name" value="Flavodoxin/NO_synth"/>
</dbReference>
<dbReference type="EMBL" id="AWTT01000029">
    <property type="protein sequence ID" value="KIS03165.1"/>
    <property type="molecule type" value="Genomic_DNA"/>
</dbReference>
<proteinExistence type="predicted"/>
<dbReference type="AlphaFoldDB" id="A0A0D1A5K9"/>
<dbReference type="OrthoDB" id="9806505at2"/>
<gene>
    <name evidence="3" type="ORF">WDC_1241</name>
</gene>
<organism evidence="3 4">
    <name type="scientific">Paucilactobacillus wasatchensis</name>
    <dbReference type="NCBI Taxonomy" id="1335616"/>
    <lineage>
        <taxon>Bacteria</taxon>
        <taxon>Bacillati</taxon>
        <taxon>Bacillota</taxon>
        <taxon>Bacilli</taxon>
        <taxon>Lactobacillales</taxon>
        <taxon>Lactobacillaceae</taxon>
        <taxon>Paucilactobacillus</taxon>
    </lineage>
</organism>
<dbReference type="RefSeq" id="WP_052497814.1">
    <property type="nucleotide sequence ID" value="NZ_AWTT01000029.1"/>
</dbReference>
<comment type="caution">
    <text evidence="3">The sequence shown here is derived from an EMBL/GenBank/DDBJ whole genome shotgun (WGS) entry which is preliminary data.</text>
</comment>
<dbReference type="PROSITE" id="PS00201">
    <property type="entry name" value="FLAVODOXIN"/>
    <property type="match status" value="1"/>
</dbReference>
<dbReference type="SUPFAM" id="SSF52218">
    <property type="entry name" value="Flavoproteins"/>
    <property type="match status" value="1"/>
</dbReference>
<keyword evidence="4" id="KW-1185">Reference proteome</keyword>
<dbReference type="GO" id="GO:0010181">
    <property type="term" value="F:FMN binding"/>
    <property type="evidence" value="ECO:0007669"/>
    <property type="project" value="InterPro"/>
</dbReference>
<sequence>MSNGDNQSSKNSTSQSTSQSKSNSKTLIIYFSLSGNTKKAAEQIKKDTGADIIRLQPKKAYPKGYDNYVPVAQRQLKQNIHPTIKTEIPNLSDYETVLIGFPTWWQQPPMIIHSLFEKFDFAGKTIVPFTTSMSTPISSSMSYMRKLAKDDNAKINNGFRYADNNQKLRQFLQKNNLLKD</sequence>
<evidence type="ECO:0000256" key="1">
    <source>
        <dbReference type="SAM" id="MobiDB-lite"/>
    </source>
</evidence>